<accession>A0ABR3XQ62</accession>
<dbReference type="EMBL" id="JAZHXJ010000055">
    <property type="protein sequence ID" value="KAL1878123.1"/>
    <property type="molecule type" value="Genomic_DNA"/>
</dbReference>
<name>A0ABR3XQ62_9PEZI</name>
<dbReference type="Proteomes" id="UP001586593">
    <property type="component" value="Unassembled WGS sequence"/>
</dbReference>
<organism evidence="2 3">
    <name type="scientific">Phialemonium thermophilum</name>
    <dbReference type="NCBI Taxonomy" id="223376"/>
    <lineage>
        <taxon>Eukaryota</taxon>
        <taxon>Fungi</taxon>
        <taxon>Dikarya</taxon>
        <taxon>Ascomycota</taxon>
        <taxon>Pezizomycotina</taxon>
        <taxon>Sordariomycetes</taxon>
        <taxon>Sordariomycetidae</taxon>
        <taxon>Cephalothecales</taxon>
        <taxon>Cephalothecaceae</taxon>
        <taxon>Phialemonium</taxon>
    </lineage>
</organism>
<evidence type="ECO:0000313" key="3">
    <source>
        <dbReference type="Proteomes" id="UP001586593"/>
    </source>
</evidence>
<gene>
    <name evidence="2" type="ORF">VTK73DRAFT_8003</name>
</gene>
<feature type="signal peptide" evidence="1">
    <location>
        <begin position="1"/>
        <end position="20"/>
    </location>
</feature>
<evidence type="ECO:0000256" key="1">
    <source>
        <dbReference type="SAM" id="SignalP"/>
    </source>
</evidence>
<keyword evidence="1" id="KW-0732">Signal</keyword>
<protein>
    <submittedName>
        <fullName evidence="2">Uncharacterized protein</fullName>
    </submittedName>
</protein>
<sequence length="166" mass="17104">MRLLSATLLVALLGQHNALGAPATQPRAPATNSTSPDADAAILDALIPAFGVVTGAERDVLQIGSCSGFNGQTRVPIPCTCPPARDVFLKTLRDALIEGSILDEPISFDLDLSDGSADTNRTRATASIIVLQNFSGVKGVGCPAASAPNLKFMQVTGARSDVLFVG</sequence>
<evidence type="ECO:0000313" key="2">
    <source>
        <dbReference type="EMBL" id="KAL1878123.1"/>
    </source>
</evidence>
<comment type="caution">
    <text evidence="2">The sequence shown here is derived from an EMBL/GenBank/DDBJ whole genome shotgun (WGS) entry which is preliminary data.</text>
</comment>
<reference evidence="2 3" key="1">
    <citation type="journal article" date="2024" name="Commun. Biol.">
        <title>Comparative genomic analysis of thermophilic fungi reveals convergent evolutionary adaptations and gene losses.</title>
        <authorList>
            <person name="Steindorff A.S."/>
            <person name="Aguilar-Pontes M.V."/>
            <person name="Robinson A.J."/>
            <person name="Andreopoulos B."/>
            <person name="LaButti K."/>
            <person name="Kuo A."/>
            <person name="Mondo S."/>
            <person name="Riley R."/>
            <person name="Otillar R."/>
            <person name="Haridas S."/>
            <person name="Lipzen A."/>
            <person name="Grimwood J."/>
            <person name="Schmutz J."/>
            <person name="Clum A."/>
            <person name="Reid I.D."/>
            <person name="Moisan M.C."/>
            <person name="Butler G."/>
            <person name="Nguyen T.T.M."/>
            <person name="Dewar K."/>
            <person name="Conant G."/>
            <person name="Drula E."/>
            <person name="Henrissat B."/>
            <person name="Hansel C."/>
            <person name="Singer S."/>
            <person name="Hutchinson M.I."/>
            <person name="de Vries R.P."/>
            <person name="Natvig D.O."/>
            <person name="Powell A.J."/>
            <person name="Tsang A."/>
            <person name="Grigoriev I.V."/>
        </authorList>
    </citation>
    <scope>NUCLEOTIDE SEQUENCE [LARGE SCALE GENOMIC DNA]</scope>
    <source>
        <strain evidence="2 3">ATCC 24622</strain>
    </source>
</reference>
<feature type="chain" id="PRO_5045635948" evidence="1">
    <location>
        <begin position="21"/>
        <end position="166"/>
    </location>
</feature>
<keyword evidence="3" id="KW-1185">Reference proteome</keyword>
<proteinExistence type="predicted"/>